<dbReference type="HOGENOM" id="CLU_1182700_0_0_1"/>
<keyword evidence="2" id="KW-1133">Transmembrane helix</keyword>
<keyword evidence="2" id="KW-0472">Membrane</keyword>
<evidence type="ECO:0000313" key="6">
    <source>
        <dbReference type="Proteomes" id="UP000001555"/>
    </source>
</evidence>
<dbReference type="VEuPathDB" id="VectorBase:ISCI011869"/>
<evidence type="ECO:0000313" key="5">
    <source>
        <dbReference type="EnsemblMetazoa" id="ISCW011869-PA"/>
    </source>
</evidence>
<gene>
    <name evidence="4" type="ORF">IscW_ISCW011869</name>
</gene>
<evidence type="ECO:0000256" key="3">
    <source>
        <dbReference type="SAM" id="SignalP"/>
    </source>
</evidence>
<reference evidence="5" key="2">
    <citation type="submission" date="2020-05" db="UniProtKB">
        <authorList>
            <consortium name="EnsemblMetazoa"/>
        </authorList>
    </citation>
    <scope>IDENTIFICATION</scope>
    <source>
        <strain evidence="5">wikel</strain>
    </source>
</reference>
<sequence length="235" mass="25620">NKQVMASAPVILLVLLLHLGDIDAWPPSSSQPPHPHISDFTDPQTGHNPFVHLREGSPPPPVRVPTPARPPYRRRPPTLDPIEGDVPVARPPWYRLLPGPSRPIVPGRGGYVPNQPEDPAKPQRPRPPFDKVPEGSPEAGSHPSKPHQADRRPKHPSVLDRRPARPKLSWTPFPRTTEGTRASQDDDDRGDGDHDQDNDPAPSETVLSASTIWTLAFCGVISGAAVLFFACLLAA</sequence>
<dbReference type="EMBL" id="DS910891">
    <property type="protein sequence ID" value="EEC16748.1"/>
    <property type="molecule type" value="Genomic_DNA"/>
</dbReference>
<keyword evidence="6" id="KW-1185">Reference proteome</keyword>
<dbReference type="Proteomes" id="UP000001555">
    <property type="component" value="Unassembled WGS sequence"/>
</dbReference>
<dbReference type="PaxDb" id="6945-B7QD27"/>
<name>B7QD27_IXOSC</name>
<evidence type="ECO:0000256" key="2">
    <source>
        <dbReference type="SAM" id="Phobius"/>
    </source>
</evidence>
<feature type="non-terminal residue" evidence="4">
    <location>
        <position position="1"/>
    </location>
</feature>
<feature type="chain" id="PRO_5010959860" evidence="3">
    <location>
        <begin position="25"/>
        <end position="235"/>
    </location>
</feature>
<feature type="transmembrane region" description="Helical" evidence="2">
    <location>
        <begin position="212"/>
        <end position="234"/>
    </location>
</feature>
<feature type="signal peptide" evidence="3">
    <location>
        <begin position="1"/>
        <end position="24"/>
    </location>
</feature>
<dbReference type="AlphaFoldDB" id="B7QD27"/>
<organism>
    <name type="scientific">Ixodes scapularis</name>
    <name type="common">Black-legged tick</name>
    <name type="synonym">Deer tick</name>
    <dbReference type="NCBI Taxonomy" id="6945"/>
    <lineage>
        <taxon>Eukaryota</taxon>
        <taxon>Metazoa</taxon>
        <taxon>Ecdysozoa</taxon>
        <taxon>Arthropoda</taxon>
        <taxon>Chelicerata</taxon>
        <taxon>Arachnida</taxon>
        <taxon>Acari</taxon>
        <taxon>Parasitiformes</taxon>
        <taxon>Ixodida</taxon>
        <taxon>Ixodoidea</taxon>
        <taxon>Ixodidae</taxon>
        <taxon>Ixodinae</taxon>
        <taxon>Ixodes</taxon>
    </lineage>
</organism>
<evidence type="ECO:0000313" key="4">
    <source>
        <dbReference type="EMBL" id="EEC16748.1"/>
    </source>
</evidence>
<dbReference type="EMBL" id="ABJB010219257">
    <property type="status" value="NOT_ANNOTATED_CDS"/>
    <property type="molecule type" value="Genomic_DNA"/>
</dbReference>
<accession>B7QD27</accession>
<keyword evidence="2" id="KW-0812">Transmembrane</keyword>
<reference evidence="4 6" key="1">
    <citation type="submission" date="2008-03" db="EMBL/GenBank/DDBJ databases">
        <title>Annotation of Ixodes scapularis.</title>
        <authorList>
            <consortium name="Ixodes scapularis Genome Project Consortium"/>
            <person name="Caler E."/>
            <person name="Hannick L.I."/>
            <person name="Bidwell S."/>
            <person name="Joardar V."/>
            <person name="Thiagarajan M."/>
            <person name="Amedeo P."/>
            <person name="Galinsky K.J."/>
            <person name="Schobel S."/>
            <person name="Inman J."/>
            <person name="Hostetler J."/>
            <person name="Miller J."/>
            <person name="Hammond M."/>
            <person name="Megy K."/>
            <person name="Lawson D."/>
            <person name="Kodira C."/>
            <person name="Sutton G."/>
            <person name="Meyer J."/>
            <person name="Hill C.A."/>
            <person name="Birren B."/>
            <person name="Nene V."/>
            <person name="Collins F."/>
            <person name="Alarcon-Chaidez F."/>
            <person name="Wikel S."/>
            <person name="Strausberg R."/>
        </authorList>
    </citation>
    <scope>NUCLEOTIDE SEQUENCE [LARGE SCALE GENOMIC DNA]</scope>
    <source>
        <strain evidence="6">Wikel</strain>
        <strain evidence="4">Wikel colony</strain>
    </source>
</reference>
<evidence type="ECO:0000256" key="1">
    <source>
        <dbReference type="SAM" id="MobiDB-lite"/>
    </source>
</evidence>
<feature type="compositionally biased region" description="Pro residues" evidence="1">
    <location>
        <begin position="57"/>
        <end position="70"/>
    </location>
</feature>
<keyword evidence="3" id="KW-0732">Signal</keyword>
<protein>
    <submittedName>
        <fullName evidence="4 5">Proline rich protein, putative</fullName>
    </submittedName>
</protein>
<proteinExistence type="predicted"/>
<dbReference type="EnsemblMetazoa" id="ISCW011869-RA">
    <property type="protein sequence ID" value="ISCW011869-PA"/>
    <property type="gene ID" value="ISCW011869"/>
</dbReference>
<feature type="non-terminal residue" evidence="4">
    <location>
        <position position="235"/>
    </location>
</feature>
<dbReference type="VEuPathDB" id="VectorBase:ISCW011869"/>
<dbReference type="STRING" id="6945.B7QD27"/>
<feature type="compositionally biased region" description="Basic and acidic residues" evidence="1">
    <location>
        <begin position="147"/>
        <end position="163"/>
    </location>
</feature>
<feature type="region of interest" description="Disordered" evidence="1">
    <location>
        <begin position="27"/>
        <end position="204"/>
    </location>
</feature>